<evidence type="ECO:0000256" key="2">
    <source>
        <dbReference type="ARBA" id="ARBA00022670"/>
    </source>
</evidence>
<dbReference type="PANTHER" id="PTHR11757">
    <property type="entry name" value="PROTEASE FAMILY S9A OLIGOPEPTIDASE"/>
    <property type="match status" value="1"/>
</dbReference>
<dbReference type="SUPFAM" id="SSF50993">
    <property type="entry name" value="Peptidase/esterase 'gauge' domain"/>
    <property type="match status" value="1"/>
</dbReference>
<dbReference type="InterPro" id="IPR023302">
    <property type="entry name" value="Pept_S9A_N"/>
</dbReference>
<evidence type="ECO:0000256" key="1">
    <source>
        <dbReference type="ARBA" id="ARBA00005228"/>
    </source>
</evidence>
<protein>
    <submittedName>
        <fullName evidence="7">Oligopeptidase B</fullName>
    </submittedName>
</protein>
<gene>
    <name evidence="7" type="ORF">SAMN05216498_3010</name>
</gene>
<dbReference type="STRING" id="237069.SAMN05216498_3010"/>
<dbReference type="InterPro" id="IPR002471">
    <property type="entry name" value="Pept_S9_AS"/>
</dbReference>
<dbReference type="RefSeq" id="WP_093857403.1">
    <property type="nucleotide sequence ID" value="NZ_BJVZ01000005.1"/>
</dbReference>
<dbReference type="Pfam" id="PF02897">
    <property type="entry name" value="Peptidase_S9_N"/>
    <property type="match status" value="1"/>
</dbReference>
<feature type="domain" description="Peptidase S9 prolyl oligopeptidase catalytic" evidence="5">
    <location>
        <begin position="471"/>
        <end position="686"/>
    </location>
</feature>
<evidence type="ECO:0000259" key="6">
    <source>
        <dbReference type="Pfam" id="PF02897"/>
    </source>
</evidence>
<dbReference type="InterPro" id="IPR002470">
    <property type="entry name" value="Peptidase_S9A"/>
</dbReference>
<dbReference type="Gene3D" id="3.40.50.1820">
    <property type="entry name" value="alpha/beta hydrolase"/>
    <property type="match status" value="1"/>
</dbReference>
<sequence length="690" mass="79913">MKGEFYENTYSKKHSIPHPHELHGDVREDDFYWLRDRNNPDVIDYLEEENRYYEEIMRPLEKHTEQIYQSMVDRVPDSEVEVPVQHGPFFYYSRLDKDKQYPIYARKRAASRKLLPEATEEVVLDLNELAVEGEYLNVTVQRMSTDHNLLAYLENRDGSDRFTVYIKNMETGELLPDRIPNVYLFGSLEWSRCGKYIFYVTVDEQQRPYRLWRRRLGSDINSDELLYEEKDTTFTLFMTKSQSGKFIIVDSSSKTTSEIRLIDADSPLSPLQLLDERRDGIEYDVEHWGDDLLILTNEEALNFQLLRCPLNDLDSRYKIMGYNEDRYLQAMYPFRDTLLIFGRENGLTQIWVLRDDELEKIEWDEPLYTVSVVSDQSYEAKEVLIQYESHLTPRTTYRLNLLTGEKRCLQVDPVSGHYDSSSFRQEQLWAAADDGVKVPMTVVYREGALKSGPAPLILNGYGSYGANSDPHFNPYRLPLLDKGIVFVTAQVRGGSEMGRNWYEEGKMQHKRNTFTDFIAAAKYLIEQGYTTPSKMAARGGSAGGMLVGAVANMAGDLFQVVVPEVPFVDVVTTMLDETIPLTTLEWDEWGDPRKREDYYYMKSYSPYDNVEAKDYPHLYITTGLNDPRVAFWEPAKWVARLRAMKTDDNVLVLKTNMGAGHFGASGRFNHLKEAAECYAFILDKLGIAIE</sequence>
<dbReference type="InterPro" id="IPR029058">
    <property type="entry name" value="AB_hydrolase_fold"/>
</dbReference>
<keyword evidence="2" id="KW-0645">Protease</keyword>
<proteinExistence type="inferred from homology"/>
<evidence type="ECO:0000313" key="8">
    <source>
        <dbReference type="Proteomes" id="UP000199334"/>
    </source>
</evidence>
<dbReference type="Gene3D" id="2.130.10.120">
    <property type="entry name" value="Prolyl oligopeptidase, N-terminal domain"/>
    <property type="match status" value="1"/>
</dbReference>
<organism evidence="7 8">
    <name type="scientific">Tenuibacillus multivorans</name>
    <dbReference type="NCBI Taxonomy" id="237069"/>
    <lineage>
        <taxon>Bacteria</taxon>
        <taxon>Bacillati</taxon>
        <taxon>Bacillota</taxon>
        <taxon>Bacilli</taxon>
        <taxon>Bacillales</taxon>
        <taxon>Bacillaceae</taxon>
        <taxon>Tenuibacillus</taxon>
    </lineage>
</organism>
<keyword evidence="4" id="KW-0720">Serine protease</keyword>
<evidence type="ECO:0000259" key="5">
    <source>
        <dbReference type="Pfam" id="PF00326"/>
    </source>
</evidence>
<feature type="domain" description="Peptidase S9A N-terminal" evidence="6">
    <location>
        <begin position="18"/>
        <end position="411"/>
    </location>
</feature>
<dbReference type="GO" id="GO:0004252">
    <property type="term" value="F:serine-type endopeptidase activity"/>
    <property type="evidence" value="ECO:0007669"/>
    <property type="project" value="InterPro"/>
</dbReference>
<dbReference type="Proteomes" id="UP000199334">
    <property type="component" value="Unassembled WGS sequence"/>
</dbReference>
<dbReference type="PROSITE" id="PS00708">
    <property type="entry name" value="PRO_ENDOPEP_SER"/>
    <property type="match status" value="1"/>
</dbReference>
<comment type="similarity">
    <text evidence="1">Belongs to the peptidase S9A family.</text>
</comment>
<evidence type="ECO:0000256" key="3">
    <source>
        <dbReference type="ARBA" id="ARBA00022801"/>
    </source>
</evidence>
<dbReference type="PRINTS" id="PR00862">
    <property type="entry name" value="PROLIGOPTASE"/>
</dbReference>
<dbReference type="OrthoDB" id="9801421at2"/>
<dbReference type="InterPro" id="IPR051543">
    <property type="entry name" value="Serine_Peptidase_S9A"/>
</dbReference>
<dbReference type="PANTHER" id="PTHR11757:SF19">
    <property type="entry name" value="PROLYL ENDOPEPTIDASE-LIKE"/>
    <property type="match status" value="1"/>
</dbReference>
<keyword evidence="8" id="KW-1185">Reference proteome</keyword>
<dbReference type="Pfam" id="PF00326">
    <property type="entry name" value="Peptidase_S9"/>
    <property type="match status" value="1"/>
</dbReference>
<dbReference type="InterPro" id="IPR001375">
    <property type="entry name" value="Peptidase_S9_cat"/>
</dbReference>
<keyword evidence="3" id="KW-0378">Hydrolase</keyword>
<evidence type="ECO:0000313" key="7">
    <source>
        <dbReference type="EMBL" id="SDN75719.1"/>
    </source>
</evidence>
<reference evidence="7 8" key="1">
    <citation type="submission" date="2016-10" db="EMBL/GenBank/DDBJ databases">
        <authorList>
            <person name="de Groot N.N."/>
        </authorList>
    </citation>
    <scope>NUCLEOTIDE SEQUENCE [LARGE SCALE GENOMIC DNA]</scope>
    <source>
        <strain evidence="7 8">CGMCC 1.3442</strain>
    </source>
</reference>
<dbReference type="AlphaFoldDB" id="A0A1H0E025"/>
<accession>A0A1H0E025</accession>
<dbReference type="SUPFAM" id="SSF53474">
    <property type="entry name" value="alpha/beta-Hydrolases"/>
    <property type="match status" value="1"/>
</dbReference>
<dbReference type="EMBL" id="FNIG01000008">
    <property type="protein sequence ID" value="SDN75719.1"/>
    <property type="molecule type" value="Genomic_DNA"/>
</dbReference>
<name>A0A1H0E025_9BACI</name>
<dbReference type="GO" id="GO:0006508">
    <property type="term" value="P:proteolysis"/>
    <property type="evidence" value="ECO:0007669"/>
    <property type="project" value="UniProtKB-KW"/>
</dbReference>
<evidence type="ECO:0000256" key="4">
    <source>
        <dbReference type="ARBA" id="ARBA00022825"/>
    </source>
</evidence>